<dbReference type="Gene3D" id="3.30.1490.10">
    <property type="match status" value="1"/>
</dbReference>
<dbReference type="NCBIfam" id="NF003115">
    <property type="entry name" value="PRK04034.1"/>
    <property type="match status" value="1"/>
</dbReference>
<evidence type="ECO:0000256" key="3">
    <source>
        <dbReference type="ARBA" id="ARBA00022884"/>
    </source>
</evidence>
<sequence length="135" mass="15089">MAMVMLDTLANAMAAIKNAEMRGKGEAIIMPSSKLIANVLRILEKEGYIGGFEYIDDGRWGKFRVKLLGRINDIGVVKPRTPVSYRELAKMPEHLRKYLASRDVGLLILSTPQGVMTHREALKRKIGGIVIAYVY</sequence>
<name>A0A401HB99_AERPX</name>
<dbReference type="GO" id="GO:0006412">
    <property type="term" value="P:translation"/>
    <property type="evidence" value="ECO:0007669"/>
    <property type="project" value="UniProtKB-UniRule"/>
</dbReference>
<comment type="function">
    <text evidence="6">One of the primary rRNA binding proteins, it binds directly to 16S rRNA central domain where it helps coordinate assembly of the platform of the 30S subunit.</text>
</comment>
<comment type="similarity">
    <text evidence="1 6 7">Belongs to the universal ribosomal protein uS8 family.</text>
</comment>
<dbReference type="AlphaFoldDB" id="A0A401HB99"/>
<dbReference type="InterPro" id="IPR047863">
    <property type="entry name" value="Ribosomal_uS8_CS"/>
</dbReference>
<gene>
    <name evidence="6" type="primary">rps8</name>
    <name evidence="8" type="ORF">apy_14090</name>
</gene>
<evidence type="ECO:0000313" key="8">
    <source>
        <dbReference type="EMBL" id="GBF09684.1"/>
    </source>
</evidence>
<reference evidence="8 9" key="1">
    <citation type="submission" date="2017-02" db="EMBL/GenBank/DDBJ databases">
        <title>isolation and characterization of a novel temperate virus Aeropyrum globular virus 1 infecting hyperthermophilic archaeon Aeropyrum.</title>
        <authorList>
            <person name="Yumiya M."/>
            <person name="Yoshida T."/>
            <person name="Sako Y."/>
        </authorList>
    </citation>
    <scope>NUCLEOTIDE SEQUENCE [LARGE SCALE GENOMIC DNA]</scope>
    <source>
        <strain evidence="8 9">YK1-12-2013</strain>
    </source>
</reference>
<evidence type="ECO:0000256" key="4">
    <source>
        <dbReference type="ARBA" id="ARBA00022980"/>
    </source>
</evidence>
<keyword evidence="5 6" id="KW-0687">Ribonucleoprotein</keyword>
<dbReference type="PROSITE" id="PS00053">
    <property type="entry name" value="RIBOSOMAL_S8"/>
    <property type="match status" value="1"/>
</dbReference>
<dbReference type="InterPro" id="IPR000630">
    <property type="entry name" value="Ribosomal_uS8"/>
</dbReference>
<dbReference type="EMBL" id="BDMD01000082">
    <property type="protein sequence ID" value="GBF09684.1"/>
    <property type="molecule type" value="Genomic_DNA"/>
</dbReference>
<accession>A0A401HB99</accession>
<dbReference type="InterPro" id="IPR035987">
    <property type="entry name" value="Ribosomal_uS8_sf"/>
</dbReference>
<evidence type="ECO:0000256" key="2">
    <source>
        <dbReference type="ARBA" id="ARBA00022730"/>
    </source>
</evidence>
<proteinExistence type="inferred from homology"/>
<keyword evidence="3 6" id="KW-0694">RNA-binding</keyword>
<dbReference type="FunFam" id="3.30.1370.30:FF:000001">
    <property type="entry name" value="40S ribosomal protein S15a"/>
    <property type="match status" value="1"/>
</dbReference>
<dbReference type="Pfam" id="PF00410">
    <property type="entry name" value="Ribosomal_S8"/>
    <property type="match status" value="1"/>
</dbReference>
<dbReference type="Proteomes" id="UP000291213">
    <property type="component" value="Unassembled WGS sequence"/>
</dbReference>
<dbReference type="GO" id="GO:0019843">
    <property type="term" value="F:rRNA binding"/>
    <property type="evidence" value="ECO:0007669"/>
    <property type="project" value="UniProtKB-UniRule"/>
</dbReference>
<dbReference type="Gene3D" id="3.30.1370.30">
    <property type="match status" value="1"/>
</dbReference>
<evidence type="ECO:0000313" key="9">
    <source>
        <dbReference type="Proteomes" id="UP000291213"/>
    </source>
</evidence>
<keyword evidence="4 6" id="KW-0689">Ribosomal protein</keyword>
<evidence type="ECO:0000256" key="5">
    <source>
        <dbReference type="ARBA" id="ARBA00023274"/>
    </source>
</evidence>
<dbReference type="GO" id="GO:0003735">
    <property type="term" value="F:structural constituent of ribosome"/>
    <property type="evidence" value="ECO:0007669"/>
    <property type="project" value="InterPro"/>
</dbReference>
<evidence type="ECO:0000256" key="1">
    <source>
        <dbReference type="ARBA" id="ARBA00006471"/>
    </source>
</evidence>
<protein>
    <recommendedName>
        <fullName evidence="6">Small ribosomal subunit protein uS8</fullName>
    </recommendedName>
</protein>
<evidence type="ECO:0000256" key="6">
    <source>
        <dbReference type="HAMAP-Rule" id="MF_01302"/>
    </source>
</evidence>
<comment type="subunit">
    <text evidence="6">Part of the 30S ribosomal subunit.</text>
</comment>
<dbReference type="OMA" id="LPAKNFG"/>
<evidence type="ECO:0000256" key="7">
    <source>
        <dbReference type="RuleBase" id="RU003660"/>
    </source>
</evidence>
<keyword evidence="2 6" id="KW-0699">rRNA-binding</keyword>
<dbReference type="PANTHER" id="PTHR11758">
    <property type="entry name" value="40S RIBOSOMAL PROTEIN S15A"/>
    <property type="match status" value="1"/>
</dbReference>
<organism evidence="8 9">
    <name type="scientific">Aeropyrum pernix</name>
    <dbReference type="NCBI Taxonomy" id="56636"/>
    <lineage>
        <taxon>Archaea</taxon>
        <taxon>Thermoproteota</taxon>
        <taxon>Thermoprotei</taxon>
        <taxon>Desulfurococcales</taxon>
        <taxon>Desulfurococcaceae</taxon>
        <taxon>Aeropyrum</taxon>
    </lineage>
</organism>
<dbReference type="HAMAP" id="MF_01302_A">
    <property type="entry name" value="Ribosomal_uS8_A"/>
    <property type="match status" value="1"/>
</dbReference>
<dbReference type="SUPFAM" id="SSF56047">
    <property type="entry name" value="Ribosomal protein S8"/>
    <property type="match status" value="1"/>
</dbReference>
<dbReference type="GO" id="GO:0005840">
    <property type="term" value="C:ribosome"/>
    <property type="evidence" value="ECO:0007669"/>
    <property type="project" value="UniProtKB-KW"/>
</dbReference>
<dbReference type="GO" id="GO:1990904">
    <property type="term" value="C:ribonucleoprotein complex"/>
    <property type="evidence" value="ECO:0007669"/>
    <property type="project" value="UniProtKB-KW"/>
</dbReference>
<comment type="caution">
    <text evidence="8">The sequence shown here is derived from an EMBL/GenBank/DDBJ whole genome shotgun (WGS) entry which is preliminary data.</text>
</comment>